<dbReference type="Gene3D" id="3.30.160.60">
    <property type="entry name" value="Classic Zinc Finger"/>
    <property type="match status" value="1"/>
</dbReference>
<protein>
    <recommendedName>
        <fullName evidence="4">C2H2-type domain-containing protein</fullName>
    </recommendedName>
</protein>
<name>A0A4S8IBM3_MUSBA</name>
<evidence type="ECO:0000256" key="3">
    <source>
        <dbReference type="SAM" id="SignalP"/>
    </source>
</evidence>
<dbReference type="InterPro" id="IPR013087">
    <property type="entry name" value="Znf_C2H2_type"/>
</dbReference>
<keyword evidence="3" id="KW-0732">Signal</keyword>
<dbReference type="InterPro" id="IPR036236">
    <property type="entry name" value="Znf_C2H2_sf"/>
</dbReference>
<gene>
    <name evidence="5" type="ORF">C4D60_Mb02t17960</name>
</gene>
<dbReference type="Proteomes" id="UP000317650">
    <property type="component" value="Chromosome 2"/>
</dbReference>
<dbReference type="AlphaFoldDB" id="A0A4S8IBM3"/>
<dbReference type="SUPFAM" id="SSF57667">
    <property type="entry name" value="beta-beta-alpha zinc fingers"/>
    <property type="match status" value="1"/>
</dbReference>
<accession>A0A4S8IBM3</accession>
<keyword evidence="1" id="KW-0862">Zinc</keyword>
<dbReference type="InterPro" id="IPR045320">
    <property type="entry name" value="JAGGED/SL1-like"/>
</dbReference>
<keyword evidence="1" id="KW-0863">Zinc-finger</keyword>
<keyword evidence="1" id="KW-0479">Metal-binding</keyword>
<feature type="domain" description="C2H2-type" evidence="4">
    <location>
        <begin position="95"/>
        <end position="122"/>
    </location>
</feature>
<dbReference type="EMBL" id="PYDT01000011">
    <property type="protein sequence ID" value="THU45440.1"/>
    <property type="molecule type" value="Genomic_DNA"/>
</dbReference>
<dbReference type="GO" id="GO:0003700">
    <property type="term" value="F:DNA-binding transcription factor activity"/>
    <property type="evidence" value="ECO:0007669"/>
    <property type="project" value="InterPro"/>
</dbReference>
<feature type="signal peptide" evidence="3">
    <location>
        <begin position="1"/>
        <end position="31"/>
    </location>
</feature>
<sequence>MCDIWGNRRGAFLSLLERVLFCTVHCLLSQADITTPVDGCWRSKCKSKSKSSEDEMESSRQGSPQLPPPTLDLTLGLASSDPFSSTHGERDVRLFPCLFCNKKFLKSQALGGHQNAHKKERSVGCTSQTYLPPMNDAANDHDSNPSRFSAAPRGDHLESFRSSYAVPWTVSSRRAVYATGCPSSSGSRHRGPHQAHQALLLDFLGHSDGSTVGFASAAGGGEDMANVDLSLRL</sequence>
<dbReference type="PANTHER" id="PTHR45730:SF108">
    <property type="entry name" value="PROTEIN LATE FLOWERING"/>
    <property type="match status" value="1"/>
</dbReference>
<keyword evidence="6" id="KW-1185">Reference proteome</keyword>
<evidence type="ECO:0000313" key="5">
    <source>
        <dbReference type="EMBL" id="THU45440.1"/>
    </source>
</evidence>
<evidence type="ECO:0000256" key="2">
    <source>
        <dbReference type="SAM" id="MobiDB-lite"/>
    </source>
</evidence>
<evidence type="ECO:0000256" key="1">
    <source>
        <dbReference type="PROSITE-ProRule" id="PRU00042"/>
    </source>
</evidence>
<organism evidence="5 6">
    <name type="scientific">Musa balbisiana</name>
    <name type="common">Banana</name>
    <dbReference type="NCBI Taxonomy" id="52838"/>
    <lineage>
        <taxon>Eukaryota</taxon>
        <taxon>Viridiplantae</taxon>
        <taxon>Streptophyta</taxon>
        <taxon>Embryophyta</taxon>
        <taxon>Tracheophyta</taxon>
        <taxon>Spermatophyta</taxon>
        <taxon>Magnoliopsida</taxon>
        <taxon>Liliopsida</taxon>
        <taxon>Zingiberales</taxon>
        <taxon>Musaceae</taxon>
        <taxon>Musa</taxon>
    </lineage>
</organism>
<evidence type="ECO:0000259" key="4">
    <source>
        <dbReference type="PROSITE" id="PS50157"/>
    </source>
</evidence>
<proteinExistence type="predicted"/>
<evidence type="ECO:0000313" key="6">
    <source>
        <dbReference type="Proteomes" id="UP000317650"/>
    </source>
</evidence>
<feature type="chain" id="PRO_5020866793" description="C2H2-type domain-containing protein" evidence="3">
    <location>
        <begin position="32"/>
        <end position="233"/>
    </location>
</feature>
<dbReference type="GO" id="GO:0008270">
    <property type="term" value="F:zinc ion binding"/>
    <property type="evidence" value="ECO:0007669"/>
    <property type="project" value="UniProtKB-KW"/>
</dbReference>
<dbReference type="PANTHER" id="PTHR45730">
    <property type="entry name" value="ZINC FINGER PROTEIN JAGGED"/>
    <property type="match status" value="1"/>
</dbReference>
<dbReference type="PROSITE" id="PS50157">
    <property type="entry name" value="ZINC_FINGER_C2H2_2"/>
    <property type="match status" value="1"/>
</dbReference>
<dbReference type="PROSITE" id="PS00028">
    <property type="entry name" value="ZINC_FINGER_C2H2_1"/>
    <property type="match status" value="1"/>
</dbReference>
<feature type="region of interest" description="Disordered" evidence="2">
    <location>
        <begin position="51"/>
        <end position="71"/>
    </location>
</feature>
<reference evidence="5 6" key="1">
    <citation type="journal article" date="2019" name="Nat. Plants">
        <title>Genome sequencing of Musa balbisiana reveals subgenome evolution and function divergence in polyploid bananas.</title>
        <authorList>
            <person name="Yao X."/>
        </authorList>
    </citation>
    <scope>NUCLEOTIDE SEQUENCE [LARGE SCALE GENOMIC DNA]</scope>
    <source>
        <strain evidence="6">cv. DH-PKW</strain>
        <tissue evidence="5">Leaves</tissue>
    </source>
</reference>
<comment type="caution">
    <text evidence="5">The sequence shown here is derived from an EMBL/GenBank/DDBJ whole genome shotgun (WGS) entry which is preliminary data.</text>
</comment>